<accession>A0ACC2D975</accession>
<protein>
    <submittedName>
        <fullName evidence="1">Uncharacterized protein</fullName>
    </submittedName>
</protein>
<organism evidence="1 2">
    <name type="scientific">Diphasiastrum complanatum</name>
    <name type="common">Issler's clubmoss</name>
    <name type="synonym">Lycopodium complanatum</name>
    <dbReference type="NCBI Taxonomy" id="34168"/>
    <lineage>
        <taxon>Eukaryota</taxon>
        <taxon>Viridiplantae</taxon>
        <taxon>Streptophyta</taxon>
        <taxon>Embryophyta</taxon>
        <taxon>Tracheophyta</taxon>
        <taxon>Lycopodiopsida</taxon>
        <taxon>Lycopodiales</taxon>
        <taxon>Lycopodiaceae</taxon>
        <taxon>Lycopodioideae</taxon>
        <taxon>Diphasiastrum</taxon>
    </lineage>
</organism>
<name>A0ACC2D975_DIPCM</name>
<comment type="caution">
    <text evidence="1">The sequence shown here is derived from an EMBL/GenBank/DDBJ whole genome shotgun (WGS) entry which is preliminary data.</text>
</comment>
<evidence type="ECO:0000313" key="1">
    <source>
        <dbReference type="EMBL" id="KAJ7550657.1"/>
    </source>
</evidence>
<proteinExistence type="predicted"/>
<dbReference type="EMBL" id="CM055098">
    <property type="protein sequence ID" value="KAJ7550657.1"/>
    <property type="molecule type" value="Genomic_DNA"/>
</dbReference>
<gene>
    <name evidence="1" type="ORF">O6H91_07G111300</name>
</gene>
<keyword evidence="2" id="KW-1185">Reference proteome</keyword>
<sequence length="153" mass="17395">MKAESVAILARTLRQPAVALATTGQWMSVAGAATASEAATTKKSTGLEAFFEAGREADLEKSPPYGRGWRASELRLKSWDDLHKLWYVLYKEKNMLLSQELMLRSQNVRLPNPERIQKVKNSMCRIKQVLTERALLEEDPRKRNILKKIINAK</sequence>
<evidence type="ECO:0000313" key="2">
    <source>
        <dbReference type="Proteomes" id="UP001162992"/>
    </source>
</evidence>
<reference evidence="2" key="1">
    <citation type="journal article" date="2024" name="Proc. Natl. Acad. Sci. U.S.A.">
        <title>Extraordinary preservation of gene collinearity over three hundred million years revealed in homosporous lycophytes.</title>
        <authorList>
            <person name="Li C."/>
            <person name="Wickell D."/>
            <person name="Kuo L.Y."/>
            <person name="Chen X."/>
            <person name="Nie B."/>
            <person name="Liao X."/>
            <person name="Peng D."/>
            <person name="Ji J."/>
            <person name="Jenkins J."/>
            <person name="Williams M."/>
            <person name="Shu S."/>
            <person name="Plott C."/>
            <person name="Barry K."/>
            <person name="Rajasekar S."/>
            <person name="Grimwood J."/>
            <person name="Han X."/>
            <person name="Sun S."/>
            <person name="Hou Z."/>
            <person name="He W."/>
            <person name="Dai G."/>
            <person name="Sun C."/>
            <person name="Schmutz J."/>
            <person name="Leebens-Mack J.H."/>
            <person name="Li F.W."/>
            <person name="Wang L."/>
        </authorList>
    </citation>
    <scope>NUCLEOTIDE SEQUENCE [LARGE SCALE GENOMIC DNA]</scope>
    <source>
        <strain evidence="2">cv. PW_Plant_1</strain>
    </source>
</reference>
<dbReference type="Proteomes" id="UP001162992">
    <property type="component" value="Chromosome 7"/>
</dbReference>